<sequence>MRLTFLKSGIPINQNLPDARLRPALVGEKRCRTVDCGRNDLERGRARRSGIDAVEERLDELLLTVKQHFALVAEVPKERALGQADGLGDFRRRRLLEPASGEQFERCRLKTLFRARFPTHHSFQHTVMTVTVIRCTVMSVTDNSH</sequence>
<dbReference type="Proteomes" id="UP000539111">
    <property type="component" value="Unassembled WGS sequence"/>
</dbReference>
<comment type="caution">
    <text evidence="1">The sequence shown here is derived from an EMBL/GenBank/DDBJ whole genome shotgun (WGS) entry which is preliminary data.</text>
</comment>
<evidence type="ECO:0000313" key="2">
    <source>
        <dbReference type="Proteomes" id="UP000539111"/>
    </source>
</evidence>
<reference evidence="1 2" key="1">
    <citation type="submission" date="2020-07" db="EMBL/GenBank/DDBJ databases">
        <title>Sequencing the genomes of 1000 actinobacteria strains.</title>
        <authorList>
            <person name="Klenk H.-P."/>
        </authorList>
    </citation>
    <scope>NUCLEOTIDE SEQUENCE [LARGE SCALE GENOMIC DNA]</scope>
    <source>
        <strain evidence="1 2">DSM 26341</strain>
    </source>
</reference>
<dbReference type="AlphaFoldDB" id="A0A7Z0D593"/>
<name>A0A7Z0D593_9MICO</name>
<proteinExistence type="predicted"/>
<keyword evidence="2" id="KW-1185">Reference proteome</keyword>
<gene>
    <name evidence="1" type="ORF">BJY26_003421</name>
</gene>
<accession>A0A7Z0D593</accession>
<organism evidence="1 2">
    <name type="scientific">Spelaeicoccus albus</name>
    <dbReference type="NCBI Taxonomy" id="1280376"/>
    <lineage>
        <taxon>Bacteria</taxon>
        <taxon>Bacillati</taxon>
        <taxon>Actinomycetota</taxon>
        <taxon>Actinomycetes</taxon>
        <taxon>Micrococcales</taxon>
        <taxon>Brevibacteriaceae</taxon>
        <taxon>Spelaeicoccus</taxon>
    </lineage>
</organism>
<protein>
    <submittedName>
        <fullName evidence="1">Uncharacterized protein</fullName>
    </submittedName>
</protein>
<dbReference type="EMBL" id="JACBZP010000001">
    <property type="protein sequence ID" value="NYI69115.1"/>
    <property type="molecule type" value="Genomic_DNA"/>
</dbReference>
<evidence type="ECO:0000313" key="1">
    <source>
        <dbReference type="EMBL" id="NYI69115.1"/>
    </source>
</evidence>